<dbReference type="AlphaFoldDB" id="A0A067TSP5"/>
<evidence type="ECO:0000259" key="2">
    <source>
        <dbReference type="Pfam" id="PF10650"/>
    </source>
</evidence>
<name>A0A067TSP5_GALM3</name>
<keyword evidence="4" id="KW-1185">Reference proteome</keyword>
<dbReference type="HOGENOM" id="CLU_1635524_0_0_1"/>
<dbReference type="Pfam" id="PF10650">
    <property type="entry name" value="zf-C3H1"/>
    <property type="match status" value="1"/>
</dbReference>
<evidence type="ECO:0000313" key="4">
    <source>
        <dbReference type="Proteomes" id="UP000027222"/>
    </source>
</evidence>
<sequence>MSPQSSSHMYPPMRSSLSSSRSVYTEHPTSSYSLHTSSSGFSLPNLKPLKLAAMAKLLDPFKRLCQYEIPAGGTCRDDGCEDMHLSRLVGTTEMGITEPSGDDTAEYLFNVMPGSWLLHHDVVSPSRIFSALQQVQHRTVNNPLRFEDRVTQALKSLRSTPT</sequence>
<feature type="region of interest" description="Disordered" evidence="1">
    <location>
        <begin position="1"/>
        <end position="22"/>
    </location>
</feature>
<organism evidence="3 4">
    <name type="scientific">Galerina marginata (strain CBS 339.88)</name>
    <dbReference type="NCBI Taxonomy" id="685588"/>
    <lineage>
        <taxon>Eukaryota</taxon>
        <taxon>Fungi</taxon>
        <taxon>Dikarya</taxon>
        <taxon>Basidiomycota</taxon>
        <taxon>Agaricomycotina</taxon>
        <taxon>Agaricomycetes</taxon>
        <taxon>Agaricomycetidae</taxon>
        <taxon>Agaricales</taxon>
        <taxon>Agaricineae</taxon>
        <taxon>Strophariaceae</taxon>
        <taxon>Galerina</taxon>
    </lineage>
</organism>
<gene>
    <name evidence="3" type="ORF">GALMADRAFT_220915</name>
</gene>
<dbReference type="EMBL" id="KL142369">
    <property type="protein sequence ID" value="KDR82919.1"/>
    <property type="molecule type" value="Genomic_DNA"/>
</dbReference>
<dbReference type="STRING" id="685588.A0A067TSP5"/>
<dbReference type="InterPro" id="IPR019607">
    <property type="entry name" value="Putative_zinc-finger_domain"/>
</dbReference>
<feature type="domain" description="Putative zinc-finger" evidence="2">
    <location>
        <begin position="64"/>
        <end position="85"/>
    </location>
</feature>
<dbReference type="OrthoDB" id="2747179at2759"/>
<protein>
    <recommendedName>
        <fullName evidence="2">Putative zinc-finger domain-containing protein</fullName>
    </recommendedName>
</protein>
<accession>A0A067TSP5</accession>
<proteinExistence type="predicted"/>
<evidence type="ECO:0000256" key="1">
    <source>
        <dbReference type="SAM" id="MobiDB-lite"/>
    </source>
</evidence>
<evidence type="ECO:0000313" key="3">
    <source>
        <dbReference type="EMBL" id="KDR82919.1"/>
    </source>
</evidence>
<dbReference type="Proteomes" id="UP000027222">
    <property type="component" value="Unassembled WGS sequence"/>
</dbReference>
<reference evidence="4" key="1">
    <citation type="journal article" date="2014" name="Proc. Natl. Acad. Sci. U.S.A.">
        <title>Extensive sampling of basidiomycete genomes demonstrates inadequacy of the white-rot/brown-rot paradigm for wood decay fungi.</title>
        <authorList>
            <person name="Riley R."/>
            <person name="Salamov A.A."/>
            <person name="Brown D.W."/>
            <person name="Nagy L.G."/>
            <person name="Floudas D."/>
            <person name="Held B.W."/>
            <person name="Levasseur A."/>
            <person name="Lombard V."/>
            <person name="Morin E."/>
            <person name="Otillar R."/>
            <person name="Lindquist E.A."/>
            <person name="Sun H."/>
            <person name="LaButti K.M."/>
            <person name="Schmutz J."/>
            <person name="Jabbour D."/>
            <person name="Luo H."/>
            <person name="Baker S.E."/>
            <person name="Pisabarro A.G."/>
            <person name="Walton J.D."/>
            <person name="Blanchette R.A."/>
            <person name="Henrissat B."/>
            <person name="Martin F."/>
            <person name="Cullen D."/>
            <person name="Hibbett D.S."/>
            <person name="Grigoriev I.V."/>
        </authorList>
    </citation>
    <scope>NUCLEOTIDE SEQUENCE [LARGE SCALE GENOMIC DNA]</scope>
    <source>
        <strain evidence="4">CBS 339.88</strain>
    </source>
</reference>